<dbReference type="EMBL" id="KI912113">
    <property type="protein sequence ID" value="ETS80623.1"/>
    <property type="molecule type" value="Genomic_DNA"/>
</dbReference>
<dbReference type="Proteomes" id="UP000030651">
    <property type="component" value="Unassembled WGS sequence"/>
</dbReference>
<dbReference type="OrthoDB" id="3921745at2759"/>
<accession>W3X3B1</accession>
<evidence type="ECO:0000313" key="2">
    <source>
        <dbReference type="EMBL" id="ETS80623.1"/>
    </source>
</evidence>
<proteinExistence type="predicted"/>
<organism evidence="2 3">
    <name type="scientific">Pestalotiopsis fici (strain W106-1 / CGMCC3.15140)</name>
    <dbReference type="NCBI Taxonomy" id="1229662"/>
    <lineage>
        <taxon>Eukaryota</taxon>
        <taxon>Fungi</taxon>
        <taxon>Dikarya</taxon>
        <taxon>Ascomycota</taxon>
        <taxon>Pezizomycotina</taxon>
        <taxon>Sordariomycetes</taxon>
        <taxon>Xylariomycetidae</taxon>
        <taxon>Amphisphaeriales</taxon>
        <taxon>Sporocadaceae</taxon>
        <taxon>Pestalotiopsis</taxon>
    </lineage>
</organism>
<sequence length="376" mass="42988">MSSTASLPPSPPRSPLKQENTDPQLHTILPRRPLPQPETQSPWTLAPITRRESSDGPLPGLSSILQVPRTPPASHPMQGISQSLSTFKLSPSPDLAASLDYSYARPSRERLPVDPISHHLMEQRRERENYLQEEMRYSASAQHTSQRVSPPNILRTAASNNRYAHRYSPYASSEQFSPKDPGRKMRRNDVPHNNQRYAQEEKHFIRYLKIDCGRPWDDIEYTFQHVFPADDMKRRRTQGVQGIFYRENKGLPRLDPETNSVVYMPNGHMASKELKCREQKAEETLFMESSGTNKPFGLLNLFPEAALSYGWVREEDKRRIAGLAARRREERLAARSRAEQTGSFEEISQNGNCACCLDYKREKLSSTRRGSLPGTD</sequence>
<dbReference type="HOGENOM" id="CLU_735895_0_0_1"/>
<dbReference type="RefSeq" id="XP_007834924.1">
    <property type="nucleotide sequence ID" value="XM_007836733.1"/>
</dbReference>
<evidence type="ECO:0000313" key="3">
    <source>
        <dbReference type="Proteomes" id="UP000030651"/>
    </source>
</evidence>
<dbReference type="GeneID" id="19273165"/>
<feature type="compositionally biased region" description="Basic and acidic residues" evidence="1">
    <location>
        <begin position="180"/>
        <end position="190"/>
    </location>
</feature>
<feature type="region of interest" description="Disordered" evidence="1">
    <location>
        <begin position="1"/>
        <end position="86"/>
    </location>
</feature>
<protein>
    <submittedName>
        <fullName evidence="2">Uncharacterized protein</fullName>
    </submittedName>
</protein>
<feature type="region of interest" description="Disordered" evidence="1">
    <location>
        <begin position="166"/>
        <end position="193"/>
    </location>
</feature>
<keyword evidence="3" id="KW-1185">Reference proteome</keyword>
<gene>
    <name evidence="2" type="ORF">PFICI_08152</name>
</gene>
<reference evidence="3" key="1">
    <citation type="journal article" date="2015" name="BMC Genomics">
        <title>Genomic and transcriptomic analysis of the endophytic fungus Pestalotiopsis fici reveals its lifestyle and high potential for synthesis of natural products.</title>
        <authorList>
            <person name="Wang X."/>
            <person name="Zhang X."/>
            <person name="Liu L."/>
            <person name="Xiang M."/>
            <person name="Wang W."/>
            <person name="Sun X."/>
            <person name="Che Y."/>
            <person name="Guo L."/>
            <person name="Liu G."/>
            <person name="Guo L."/>
            <person name="Wang C."/>
            <person name="Yin W.B."/>
            <person name="Stadler M."/>
            <person name="Zhang X."/>
            <person name="Liu X."/>
        </authorList>
    </citation>
    <scope>NUCLEOTIDE SEQUENCE [LARGE SCALE GENOMIC DNA]</scope>
    <source>
        <strain evidence="3">W106-1 / CGMCC3.15140</strain>
    </source>
</reference>
<dbReference type="InParanoid" id="W3X3B1"/>
<dbReference type="AlphaFoldDB" id="W3X3B1"/>
<evidence type="ECO:0000256" key="1">
    <source>
        <dbReference type="SAM" id="MobiDB-lite"/>
    </source>
</evidence>
<name>W3X3B1_PESFW</name>
<dbReference type="OMA" id="WHEASIS"/>
<dbReference type="KEGG" id="pfy:PFICI_08152"/>